<evidence type="ECO:0000313" key="2">
    <source>
        <dbReference type="Proteomes" id="UP001303222"/>
    </source>
</evidence>
<comment type="caution">
    <text evidence="1">The sequence shown here is derived from an EMBL/GenBank/DDBJ whole genome shotgun (WGS) entry which is preliminary data.</text>
</comment>
<dbReference type="AlphaFoldDB" id="A0AAN6NMS8"/>
<accession>A0AAN6NMS8</accession>
<name>A0AAN6NMS8_9PEZI</name>
<proteinExistence type="predicted"/>
<dbReference type="Proteomes" id="UP001303222">
    <property type="component" value="Unassembled WGS sequence"/>
</dbReference>
<gene>
    <name evidence="1" type="ORF">QBC32DRAFT_351543</name>
</gene>
<sequence>MTNEMAMMRFSAQNRLSWAVVVFLANILQCFCVSSASLKSCWRKEESVANQEDKLDLSTSILLQLAGFRCLCGISGDTGPRSA</sequence>
<evidence type="ECO:0000313" key="1">
    <source>
        <dbReference type="EMBL" id="KAK3948480.1"/>
    </source>
</evidence>
<reference evidence="1" key="2">
    <citation type="submission" date="2023-06" db="EMBL/GenBank/DDBJ databases">
        <authorList>
            <consortium name="Lawrence Berkeley National Laboratory"/>
            <person name="Mondo S.J."/>
            <person name="Hensen N."/>
            <person name="Bonometti L."/>
            <person name="Westerberg I."/>
            <person name="Brannstrom I.O."/>
            <person name="Guillou S."/>
            <person name="Cros-Aarteil S."/>
            <person name="Calhoun S."/>
            <person name="Haridas S."/>
            <person name="Kuo A."/>
            <person name="Pangilinan J."/>
            <person name="Riley R."/>
            <person name="Labutti K."/>
            <person name="Andreopoulos B."/>
            <person name="Lipzen A."/>
            <person name="Chen C."/>
            <person name="Yanf M."/>
            <person name="Daum C."/>
            <person name="Ng V."/>
            <person name="Clum A."/>
            <person name="Steindorff A."/>
            <person name="Ohm R."/>
            <person name="Martin F."/>
            <person name="Silar P."/>
            <person name="Natvig D."/>
            <person name="Lalanne C."/>
            <person name="Gautier V."/>
            <person name="Ament-Velasquez S.L."/>
            <person name="Kruys A."/>
            <person name="Hutchinson M.I."/>
            <person name="Powell A.J."/>
            <person name="Barry K."/>
            <person name="Miller A.N."/>
            <person name="Grigoriev I.V."/>
            <person name="Debuchy R."/>
            <person name="Gladieux P."/>
            <person name="Thoren M.H."/>
            <person name="Johannesson H."/>
        </authorList>
    </citation>
    <scope>NUCLEOTIDE SEQUENCE</scope>
    <source>
        <strain evidence="1">CBS 626.80</strain>
    </source>
</reference>
<protein>
    <submittedName>
        <fullName evidence="1">Uncharacterized protein</fullName>
    </submittedName>
</protein>
<reference evidence="1" key="1">
    <citation type="journal article" date="2023" name="Mol. Phylogenet. Evol.">
        <title>Genome-scale phylogeny and comparative genomics of the fungal order Sordariales.</title>
        <authorList>
            <person name="Hensen N."/>
            <person name="Bonometti L."/>
            <person name="Westerberg I."/>
            <person name="Brannstrom I.O."/>
            <person name="Guillou S."/>
            <person name="Cros-Aarteil S."/>
            <person name="Calhoun S."/>
            <person name="Haridas S."/>
            <person name="Kuo A."/>
            <person name="Mondo S."/>
            <person name="Pangilinan J."/>
            <person name="Riley R."/>
            <person name="LaButti K."/>
            <person name="Andreopoulos B."/>
            <person name="Lipzen A."/>
            <person name="Chen C."/>
            <person name="Yan M."/>
            <person name="Daum C."/>
            <person name="Ng V."/>
            <person name="Clum A."/>
            <person name="Steindorff A."/>
            <person name="Ohm R.A."/>
            <person name="Martin F."/>
            <person name="Silar P."/>
            <person name="Natvig D.O."/>
            <person name="Lalanne C."/>
            <person name="Gautier V."/>
            <person name="Ament-Velasquez S.L."/>
            <person name="Kruys A."/>
            <person name="Hutchinson M.I."/>
            <person name="Powell A.J."/>
            <person name="Barry K."/>
            <person name="Miller A.N."/>
            <person name="Grigoriev I.V."/>
            <person name="Debuchy R."/>
            <person name="Gladieux P."/>
            <person name="Hiltunen Thoren M."/>
            <person name="Johannesson H."/>
        </authorList>
    </citation>
    <scope>NUCLEOTIDE SEQUENCE</scope>
    <source>
        <strain evidence="1">CBS 626.80</strain>
    </source>
</reference>
<keyword evidence="2" id="KW-1185">Reference proteome</keyword>
<organism evidence="1 2">
    <name type="scientific">Pseudoneurospora amorphoporcata</name>
    <dbReference type="NCBI Taxonomy" id="241081"/>
    <lineage>
        <taxon>Eukaryota</taxon>
        <taxon>Fungi</taxon>
        <taxon>Dikarya</taxon>
        <taxon>Ascomycota</taxon>
        <taxon>Pezizomycotina</taxon>
        <taxon>Sordariomycetes</taxon>
        <taxon>Sordariomycetidae</taxon>
        <taxon>Sordariales</taxon>
        <taxon>Sordariaceae</taxon>
        <taxon>Pseudoneurospora</taxon>
    </lineage>
</organism>
<dbReference type="EMBL" id="MU859262">
    <property type="protein sequence ID" value="KAK3948480.1"/>
    <property type="molecule type" value="Genomic_DNA"/>
</dbReference>